<keyword evidence="6" id="KW-1185">Reference proteome</keyword>
<keyword evidence="2" id="KW-0547">Nucleotide-binding</keyword>
<dbReference type="SUPFAM" id="SSF56059">
    <property type="entry name" value="Glutathione synthetase ATP-binding domain-like"/>
    <property type="match status" value="1"/>
</dbReference>
<dbReference type="Gene3D" id="3.30.470.20">
    <property type="entry name" value="ATP-grasp fold, B domain"/>
    <property type="match status" value="1"/>
</dbReference>
<evidence type="ECO:0000313" key="6">
    <source>
        <dbReference type="Proteomes" id="UP000822476"/>
    </source>
</evidence>
<dbReference type="PANTHER" id="PTHR12241">
    <property type="entry name" value="TUBULIN POLYGLUTAMYLASE"/>
    <property type="match status" value="1"/>
</dbReference>
<dbReference type="PROSITE" id="PS51221">
    <property type="entry name" value="TTL"/>
    <property type="match status" value="1"/>
</dbReference>
<dbReference type="Proteomes" id="UP000822476">
    <property type="component" value="Unassembled WGS sequence"/>
</dbReference>
<evidence type="ECO:0000256" key="2">
    <source>
        <dbReference type="ARBA" id="ARBA00022741"/>
    </source>
</evidence>
<accession>A0A8S9YRA6</accession>
<organism evidence="5 6">
    <name type="scientific">Paragonimus skrjabini miyazakii</name>
    <dbReference type="NCBI Taxonomy" id="59628"/>
    <lineage>
        <taxon>Eukaryota</taxon>
        <taxon>Metazoa</taxon>
        <taxon>Spiralia</taxon>
        <taxon>Lophotrochozoa</taxon>
        <taxon>Platyhelminthes</taxon>
        <taxon>Trematoda</taxon>
        <taxon>Digenea</taxon>
        <taxon>Plagiorchiida</taxon>
        <taxon>Troglotremata</taxon>
        <taxon>Troglotrematidae</taxon>
        <taxon>Paragonimus</taxon>
    </lineage>
</organism>
<dbReference type="GO" id="GO:0005524">
    <property type="term" value="F:ATP binding"/>
    <property type="evidence" value="ECO:0007669"/>
    <property type="project" value="UniProtKB-KW"/>
</dbReference>
<evidence type="ECO:0000313" key="5">
    <source>
        <dbReference type="EMBL" id="KAF7257499.1"/>
    </source>
</evidence>
<dbReference type="OrthoDB" id="202825at2759"/>
<comment type="caution">
    <text evidence="5">The sequence shown here is derived from an EMBL/GenBank/DDBJ whole genome shotgun (WGS) entry which is preliminary data.</text>
</comment>
<proteinExistence type="predicted"/>
<dbReference type="Pfam" id="PF03133">
    <property type="entry name" value="TTL"/>
    <property type="match status" value="2"/>
</dbReference>
<evidence type="ECO:0000256" key="4">
    <source>
        <dbReference type="SAM" id="MobiDB-lite"/>
    </source>
</evidence>
<dbReference type="AlphaFoldDB" id="A0A8S9YRA6"/>
<evidence type="ECO:0000256" key="1">
    <source>
        <dbReference type="ARBA" id="ARBA00022598"/>
    </source>
</evidence>
<dbReference type="GO" id="GO:0036064">
    <property type="term" value="C:ciliary basal body"/>
    <property type="evidence" value="ECO:0007669"/>
    <property type="project" value="TreeGrafter"/>
</dbReference>
<evidence type="ECO:0008006" key="7">
    <source>
        <dbReference type="Google" id="ProtNLM"/>
    </source>
</evidence>
<evidence type="ECO:0000256" key="3">
    <source>
        <dbReference type="ARBA" id="ARBA00022840"/>
    </source>
</evidence>
<dbReference type="PANTHER" id="PTHR12241:SF154">
    <property type="entry name" value="TUBULIN POLYGLUTAMYLASE TTLL11"/>
    <property type="match status" value="1"/>
</dbReference>
<sequence length="1185" mass="133523">MACVRLSKRDVQSRIEWFLDLKPCDFRRQLVKCYLKDIRRYSRSSKCSIRVKFQPSKQTPESVTVLTQFAGSSIDVLRSSIQDLGDVEVLDSNNFFDIVWCGTSDIPNVSLENRFVNKFPGAAAVFSKINLFRALELHRRLAPNIYSFYPSTWFLPFQKQALQLDADSTTAYRSENVDATKPTYIVKPDSGTQGRGIYLFQSPQSYIPPGALTSDSEVRTLPHQIIRPSSAVDVDASDVRSQNLNGLQPALDVVQRYEPNPVLLYGCKTDLRVYALIESLIPLKIHVYRDGLVRLASRLYHKPEQSNLCKHTMHLTNYAVNKLQHPPVCEATTNWPSVEVRDEVKRDTSNPPKWRCKQSLRELLQPLEHRKGTDTARRRFTWNHVDPVKLWSQIDEVICLTLFTLVPQLKVAYWTEYGHTLDRPVTAVRTKMRGNIERTSHTTQPPHCFQILGFDFLLVEPDFRPVLLEVNSNPSLRTDAMHHFIHRIPVDAKSAEYIILQPTHSLASKRFGRVFNPSGPVAETAAVLSSVLGDRYVEFERSIVDEHVKGGLIQSTLRLMTARVRENRKNVHYTSVNLPLNNANQGQPASHSKPDGLHFPVLQTSSGLNHRVGAQHYKTCNAISSSDVLLPNTGSQYSSPTHTPPTRLSSSLKIDKSVTEMRTPSGLTKELEQAPDSSQRYTSERLQDGNENSNALRSISHAKLPRLQPRIGQAQCGSRGHGLSREAERNNTRPLTKPIKASSTLLNVRASTKLDLMTRIQNQIYDTPSVVSPSRATAGVPLPDNEDSVTCQAHSSPTSRSQISDPGDKNPSDWPRTVVSHDAPSSPKEVTMEHVSLPDYAALECIYAEGDGFKAFTNQTTAESDLCENEHRRLYDKLRETQLKVQAKLPNPSEREYSRNNAPPLVLSLNLDAFDSAARVLDLLSDLFLSVLNSRRPQLKLFSATKDSVQVTDDWTSSATTMGDSRTGHPTRQRFVPRMDLTSFRAFCRRCRLNRLGLSFTELDLIFAKHRNWWQRVYEPELLGQARQVCHLRGLSFAAFVDLCAQLADHCCYDLGEKGIRTAPSTLHLPEIPLFPKPMPYVTSKLRQCSTLDLSDQKSLNHGSRLKPARGCRKSDTSHCSLPKTVDVPFGGVKLKLQFVSNESRIPTSDIHISNIVSTIRSSSLLNILHFIEHCCIDSLYTQDF</sequence>
<keyword evidence="3" id="KW-0067">ATP-binding</keyword>
<protein>
    <recommendedName>
        <fullName evidence="7">Tubulin polyglutamylase TTLL11</fullName>
    </recommendedName>
</protein>
<dbReference type="InterPro" id="IPR004344">
    <property type="entry name" value="TTL/TTLL_fam"/>
</dbReference>
<feature type="region of interest" description="Disordered" evidence="4">
    <location>
        <begin position="631"/>
        <end position="737"/>
    </location>
</feature>
<dbReference type="EMBL" id="JTDE01002346">
    <property type="protein sequence ID" value="KAF7257499.1"/>
    <property type="molecule type" value="Genomic_DNA"/>
</dbReference>
<name>A0A8S9YRA6_9TREM</name>
<feature type="region of interest" description="Disordered" evidence="4">
    <location>
        <begin position="770"/>
        <end position="830"/>
    </location>
</feature>
<dbReference type="GO" id="GO:0015631">
    <property type="term" value="F:tubulin binding"/>
    <property type="evidence" value="ECO:0007669"/>
    <property type="project" value="TreeGrafter"/>
</dbReference>
<dbReference type="GO" id="GO:0000226">
    <property type="term" value="P:microtubule cytoskeleton organization"/>
    <property type="evidence" value="ECO:0007669"/>
    <property type="project" value="TreeGrafter"/>
</dbReference>
<feature type="compositionally biased region" description="Polar residues" evidence="4">
    <location>
        <begin position="788"/>
        <end position="804"/>
    </location>
</feature>
<keyword evidence="1" id="KW-0436">Ligase</keyword>
<reference evidence="5" key="1">
    <citation type="submission" date="2019-07" db="EMBL/GenBank/DDBJ databases">
        <title>Annotation for the trematode Paragonimus miyazaki's.</title>
        <authorList>
            <person name="Choi Y.-J."/>
        </authorList>
    </citation>
    <scope>NUCLEOTIDE SEQUENCE</scope>
    <source>
        <strain evidence="5">Japan</strain>
    </source>
</reference>
<dbReference type="GO" id="GO:0070740">
    <property type="term" value="F:tubulin-glutamic acid ligase activity"/>
    <property type="evidence" value="ECO:0007669"/>
    <property type="project" value="TreeGrafter"/>
</dbReference>
<gene>
    <name evidence="5" type="ORF">EG68_05484</name>
</gene>
<feature type="compositionally biased region" description="Polar residues" evidence="4">
    <location>
        <begin position="631"/>
        <end position="652"/>
    </location>
</feature>